<dbReference type="InterPro" id="IPR029016">
    <property type="entry name" value="GAF-like_dom_sf"/>
</dbReference>
<sequence length="63" mass="6865">MPPSIPLSKKIAATTVKTKKSVKKNDAYHDPRFNKLKKLHTGYKTLSMVAKKVISAAGEVLGV</sequence>
<dbReference type="EMBL" id="MLAK01000992">
    <property type="protein sequence ID" value="OHS99712.1"/>
    <property type="molecule type" value="Genomic_DNA"/>
</dbReference>
<evidence type="ECO:0000313" key="2">
    <source>
        <dbReference type="Proteomes" id="UP000179807"/>
    </source>
</evidence>
<dbReference type="VEuPathDB" id="TrichDB:TRFO_33843"/>
<dbReference type="GeneID" id="94844012"/>
<dbReference type="AlphaFoldDB" id="A0A1J4JKR1"/>
<comment type="caution">
    <text evidence="1">The sequence shown here is derived from an EMBL/GenBank/DDBJ whole genome shotgun (WGS) entry which is preliminary data.</text>
</comment>
<accession>A0A1J4JKR1</accession>
<organism evidence="1 2">
    <name type="scientific">Tritrichomonas foetus</name>
    <dbReference type="NCBI Taxonomy" id="1144522"/>
    <lineage>
        <taxon>Eukaryota</taxon>
        <taxon>Metamonada</taxon>
        <taxon>Parabasalia</taxon>
        <taxon>Tritrichomonadida</taxon>
        <taxon>Tritrichomonadidae</taxon>
        <taxon>Tritrichomonas</taxon>
    </lineage>
</organism>
<dbReference type="Gene3D" id="3.30.450.40">
    <property type="match status" value="1"/>
</dbReference>
<name>A0A1J4JKR1_9EUKA</name>
<gene>
    <name evidence="1" type="ORF">TRFO_33843</name>
</gene>
<reference evidence="1" key="1">
    <citation type="submission" date="2016-10" db="EMBL/GenBank/DDBJ databases">
        <authorList>
            <person name="Benchimol M."/>
            <person name="Almeida L.G."/>
            <person name="Vasconcelos A.T."/>
            <person name="Perreira-Neves A."/>
            <person name="Rosa I.A."/>
            <person name="Tasca T."/>
            <person name="Bogo M.R."/>
            <person name="de Souza W."/>
        </authorList>
    </citation>
    <scope>NUCLEOTIDE SEQUENCE [LARGE SCALE GENOMIC DNA]</scope>
    <source>
        <strain evidence="1">K</strain>
    </source>
</reference>
<proteinExistence type="predicted"/>
<dbReference type="SUPFAM" id="SSF55781">
    <property type="entry name" value="GAF domain-like"/>
    <property type="match status" value="1"/>
</dbReference>
<dbReference type="Proteomes" id="UP000179807">
    <property type="component" value="Unassembled WGS sequence"/>
</dbReference>
<keyword evidence="2" id="KW-1185">Reference proteome</keyword>
<dbReference type="RefSeq" id="XP_068352849.1">
    <property type="nucleotide sequence ID" value="XM_068509308.1"/>
</dbReference>
<evidence type="ECO:0000313" key="1">
    <source>
        <dbReference type="EMBL" id="OHS99712.1"/>
    </source>
</evidence>
<protein>
    <submittedName>
        <fullName evidence="1">Uncharacterized protein</fullName>
    </submittedName>
</protein>